<protein>
    <submittedName>
        <fullName evidence="2">Uncharacterized protein</fullName>
    </submittedName>
</protein>
<dbReference type="EMBL" id="LN679121">
    <property type="protein sequence ID" value="CEL56373.1"/>
    <property type="molecule type" value="Genomic_DNA"/>
</dbReference>
<feature type="compositionally biased region" description="Polar residues" evidence="1">
    <location>
        <begin position="339"/>
        <end position="349"/>
    </location>
</feature>
<evidence type="ECO:0000313" key="3">
    <source>
        <dbReference type="Proteomes" id="UP000059188"/>
    </source>
</evidence>
<dbReference type="Proteomes" id="UP000059188">
    <property type="component" value="Unassembled WGS sequence"/>
</dbReference>
<evidence type="ECO:0000313" key="2">
    <source>
        <dbReference type="EMBL" id="CEL56373.1"/>
    </source>
</evidence>
<keyword evidence="3" id="KW-1185">Reference proteome</keyword>
<organism evidence="2 3">
    <name type="scientific">Thanatephorus cucumeris (strain AG1-IB / isolate 7/3/14)</name>
    <name type="common">Lettuce bottom rot fungus</name>
    <name type="synonym">Rhizoctonia solani</name>
    <dbReference type="NCBI Taxonomy" id="1108050"/>
    <lineage>
        <taxon>Eukaryota</taxon>
        <taxon>Fungi</taxon>
        <taxon>Dikarya</taxon>
        <taxon>Basidiomycota</taxon>
        <taxon>Agaricomycotina</taxon>
        <taxon>Agaricomycetes</taxon>
        <taxon>Cantharellales</taxon>
        <taxon>Ceratobasidiaceae</taxon>
        <taxon>Rhizoctonia</taxon>
        <taxon>Rhizoctonia solani AG-1</taxon>
    </lineage>
</organism>
<feature type="compositionally biased region" description="Acidic residues" evidence="1">
    <location>
        <begin position="196"/>
        <end position="207"/>
    </location>
</feature>
<feature type="compositionally biased region" description="Low complexity" evidence="1">
    <location>
        <begin position="394"/>
        <end position="424"/>
    </location>
</feature>
<feature type="compositionally biased region" description="Low complexity" evidence="1">
    <location>
        <begin position="356"/>
        <end position="379"/>
    </location>
</feature>
<dbReference type="OrthoDB" id="10634025at2759"/>
<accession>A0A0B7FJF3</accession>
<dbReference type="AlphaFoldDB" id="A0A0B7FJF3"/>
<feature type="compositionally biased region" description="Acidic residues" evidence="1">
    <location>
        <begin position="255"/>
        <end position="267"/>
    </location>
</feature>
<name>A0A0B7FJF3_THACB</name>
<feature type="region of interest" description="Disordered" evidence="1">
    <location>
        <begin position="178"/>
        <end position="601"/>
    </location>
</feature>
<feature type="compositionally biased region" description="Basic residues" evidence="1">
    <location>
        <begin position="478"/>
        <end position="492"/>
    </location>
</feature>
<feature type="compositionally biased region" description="Low complexity" evidence="1">
    <location>
        <begin position="526"/>
        <end position="541"/>
    </location>
</feature>
<gene>
    <name evidence="2" type="ORF">RSOLAG1IB_07759</name>
</gene>
<reference evidence="2 3" key="1">
    <citation type="submission" date="2014-11" db="EMBL/GenBank/DDBJ databases">
        <authorList>
            <person name="Wibberg Daniel"/>
        </authorList>
    </citation>
    <scope>NUCLEOTIDE SEQUENCE [LARGE SCALE GENOMIC DNA]</scope>
    <source>
        <strain evidence="2">Rhizoctonia solani AG1-IB 7/3/14</strain>
    </source>
</reference>
<feature type="compositionally biased region" description="Acidic residues" evidence="1">
    <location>
        <begin position="218"/>
        <end position="241"/>
    </location>
</feature>
<feature type="compositionally biased region" description="Acidic residues" evidence="1">
    <location>
        <begin position="290"/>
        <end position="302"/>
    </location>
</feature>
<sequence>MTVYQVSQSNSTSGAFACSCWIRLKSHLNLLKLVLKYGQYRHWRHGAYYRQHSRITCATYLREGKWVRITFPDGAKKTVRTIPKPKNIKKCNLESHADFGNGKTFPHSLWLDLQAKVRNDMTNLLSSVGVPWEEVSYPVRHTVLTSALAAYPVLYRFPNNWLAEALMKKVCRNKRDTNANKRGRLRENATSNAAPIEDDKEVNEEVNDQPRVNPTFNVEEDMEPVDDTPTDDEEAYWDDGEAELKEPTSNPKVPEDEEPTSNDEPDKDAESQGIPVEEADDEPSTQPVVDDQEPLSSEDEEKIEVPLSTRKNTRTRKARPQIKDSDSEEDLTTKPAKQPTASKAITSAGLTVRTHAPSSKFSTSSFAPSSASDISRSFSKTPATSPLPLSCPNSLDASVASSKASSTSSILPATSSSKATASKARNSVSKQPRAVDKATSIMTKGLDPGQVATAPSNHKRKAKADLGPQPLVDNPPSKRQRPNNQVKRKGKAPNRSDSWARSCQEEVEQLESATVNKATTKEQPRASRPSNSATSAASSSNQVLAPAPTPAPRARARPFPRPPRPDAPSAITLEVKQEMVDEFDLSRSSNRRSTRSAAKKK</sequence>
<feature type="compositionally biased region" description="Basic residues" evidence="1">
    <location>
        <begin position="589"/>
        <end position="601"/>
    </location>
</feature>
<feature type="compositionally biased region" description="Basic residues" evidence="1">
    <location>
        <begin position="311"/>
        <end position="320"/>
    </location>
</feature>
<proteinExistence type="predicted"/>
<evidence type="ECO:0000256" key="1">
    <source>
        <dbReference type="SAM" id="MobiDB-lite"/>
    </source>
</evidence>